<dbReference type="InterPro" id="IPR017441">
    <property type="entry name" value="Protein_kinase_ATP_BS"/>
</dbReference>
<dbReference type="EC" id="2.7.11.1" evidence="2"/>
<dbReference type="InterPro" id="IPR011993">
    <property type="entry name" value="PH-like_dom_sf"/>
</dbReference>
<dbReference type="SUPFAM" id="SSF56112">
    <property type="entry name" value="Protein kinase-like (PK-like)"/>
    <property type="match status" value="1"/>
</dbReference>
<dbReference type="InterPro" id="IPR045270">
    <property type="entry name" value="STKc_AGC"/>
</dbReference>
<reference evidence="16 17" key="1">
    <citation type="submission" date="2016-05" db="EMBL/GenBank/DDBJ databases">
        <title>First whole genome sequencing of Entamoeba histolytica HM1:IMSS-clone-6.</title>
        <authorList>
            <person name="Mukherjee Avik.K."/>
            <person name="Izumyama S."/>
            <person name="Nakada-Tsukui K."/>
            <person name="Nozaki T."/>
        </authorList>
    </citation>
    <scope>NUCLEOTIDE SEQUENCE [LARGE SCALE GENOMIC DNA]</scope>
    <source>
        <strain evidence="16 17">HM1:IMSS clone 6</strain>
    </source>
</reference>
<keyword evidence="8 11" id="KW-0067">ATP-binding</keyword>
<dbReference type="AlphaFoldDB" id="A0A5K1UW18"/>
<keyword evidence="3 12" id="KW-0723">Serine/threonine-protein kinase</keyword>
<dbReference type="VEuPathDB" id="AmoebaDB:EHI5A_050490"/>
<dbReference type="Proteomes" id="UP000078387">
    <property type="component" value="Unassembled WGS sequence"/>
</dbReference>
<dbReference type="Pfam" id="PF00169">
    <property type="entry name" value="PH"/>
    <property type="match status" value="1"/>
</dbReference>
<organism evidence="16 17">
    <name type="scientific">Entamoeba histolytica</name>
    <dbReference type="NCBI Taxonomy" id="5759"/>
    <lineage>
        <taxon>Eukaryota</taxon>
        <taxon>Amoebozoa</taxon>
        <taxon>Evosea</taxon>
        <taxon>Archamoebae</taxon>
        <taxon>Mastigamoebida</taxon>
        <taxon>Entamoebidae</taxon>
        <taxon>Entamoeba</taxon>
    </lineage>
</organism>
<dbReference type="VEuPathDB" id="AmoebaDB:EHI8A_025290"/>
<accession>A0A5K1UW18</accession>
<evidence type="ECO:0000256" key="9">
    <source>
        <dbReference type="ARBA" id="ARBA00047899"/>
    </source>
</evidence>
<dbReference type="Gene3D" id="3.30.200.20">
    <property type="entry name" value="Phosphorylase Kinase, domain 1"/>
    <property type="match status" value="1"/>
</dbReference>
<dbReference type="InterPro" id="IPR000719">
    <property type="entry name" value="Prot_kinase_dom"/>
</dbReference>
<dbReference type="InterPro" id="IPR008271">
    <property type="entry name" value="Ser/Thr_kinase_AS"/>
</dbReference>
<dbReference type="FunFam" id="1.10.510.10:FF:000008">
    <property type="entry name" value="Non-specific serine/threonine protein kinase"/>
    <property type="match status" value="1"/>
</dbReference>
<dbReference type="Pfam" id="PF00069">
    <property type="entry name" value="Pkinase"/>
    <property type="match status" value="1"/>
</dbReference>
<dbReference type="PROSITE" id="PS50003">
    <property type="entry name" value="PH_DOMAIN"/>
    <property type="match status" value="1"/>
</dbReference>
<evidence type="ECO:0000256" key="10">
    <source>
        <dbReference type="ARBA" id="ARBA00048679"/>
    </source>
</evidence>
<evidence type="ECO:0000256" key="7">
    <source>
        <dbReference type="ARBA" id="ARBA00022777"/>
    </source>
</evidence>
<dbReference type="GO" id="GO:0004674">
    <property type="term" value="F:protein serine/threonine kinase activity"/>
    <property type="evidence" value="ECO:0007669"/>
    <property type="project" value="UniProtKB-KW"/>
</dbReference>
<dbReference type="Gene3D" id="1.10.510.10">
    <property type="entry name" value="Transferase(Phosphotransferase) domain 1"/>
    <property type="match status" value="1"/>
</dbReference>
<feature type="domain" description="Protein kinase" evidence="14">
    <location>
        <begin position="118"/>
        <end position="372"/>
    </location>
</feature>
<comment type="catalytic activity">
    <reaction evidence="10">
        <text>L-seryl-[protein] + ATP = O-phospho-L-seryl-[protein] + ADP + H(+)</text>
        <dbReference type="Rhea" id="RHEA:17989"/>
        <dbReference type="Rhea" id="RHEA-COMP:9863"/>
        <dbReference type="Rhea" id="RHEA-COMP:11604"/>
        <dbReference type="ChEBI" id="CHEBI:15378"/>
        <dbReference type="ChEBI" id="CHEBI:29999"/>
        <dbReference type="ChEBI" id="CHEBI:30616"/>
        <dbReference type="ChEBI" id="CHEBI:83421"/>
        <dbReference type="ChEBI" id="CHEBI:456216"/>
        <dbReference type="EC" id="2.7.11.1"/>
    </reaction>
</comment>
<dbReference type="FunFam" id="3.30.200.20:FF:000524">
    <property type="entry name" value="Non-specific serine/threonine protein kinase"/>
    <property type="match status" value="1"/>
</dbReference>
<dbReference type="CDD" id="cd05123">
    <property type="entry name" value="STKc_AGC"/>
    <property type="match status" value="1"/>
</dbReference>
<evidence type="ECO:0000259" key="15">
    <source>
        <dbReference type="PROSITE" id="PS51285"/>
    </source>
</evidence>
<evidence type="ECO:0000256" key="11">
    <source>
        <dbReference type="PROSITE-ProRule" id="PRU10141"/>
    </source>
</evidence>
<keyword evidence="5" id="KW-0808">Transferase</keyword>
<evidence type="ECO:0000256" key="1">
    <source>
        <dbReference type="ARBA" id="ARBA00006935"/>
    </source>
</evidence>
<dbReference type="EMBL" id="BDEQ01000001">
    <property type="protein sequence ID" value="GAT95807.1"/>
    <property type="molecule type" value="Genomic_DNA"/>
</dbReference>
<keyword evidence="7 16" id="KW-0418">Kinase</keyword>
<feature type="domain" description="PH" evidence="13">
    <location>
        <begin position="1"/>
        <end position="97"/>
    </location>
</feature>
<dbReference type="Gene3D" id="2.30.29.30">
    <property type="entry name" value="Pleckstrin-homology domain (PH domain)/Phosphotyrosine-binding domain (PTB)"/>
    <property type="match status" value="1"/>
</dbReference>
<dbReference type="VEuPathDB" id="AmoebaDB:EHI_053040"/>
<dbReference type="SMART" id="SM00133">
    <property type="entry name" value="S_TK_X"/>
    <property type="match status" value="1"/>
</dbReference>
<proteinExistence type="inferred from homology"/>
<dbReference type="PROSITE" id="PS50011">
    <property type="entry name" value="PROTEIN_KINASE_DOM"/>
    <property type="match status" value="1"/>
</dbReference>
<evidence type="ECO:0000256" key="2">
    <source>
        <dbReference type="ARBA" id="ARBA00012513"/>
    </source>
</evidence>
<comment type="caution">
    <text evidence="16">The sequence shown here is derived from an EMBL/GenBank/DDBJ whole genome shotgun (WGS) entry which is preliminary data.</text>
</comment>
<dbReference type="FunFam" id="2.30.29.30:FF:000286">
    <property type="entry name" value="PH-protein kinase domain containing protein"/>
    <property type="match status" value="1"/>
</dbReference>
<dbReference type="OMA" id="GYERNEM"/>
<dbReference type="SMART" id="SM00233">
    <property type="entry name" value="PH"/>
    <property type="match status" value="1"/>
</dbReference>
<gene>
    <name evidence="16" type="ORF">CL6EHI_053040</name>
</gene>
<feature type="binding site" evidence="11">
    <location>
        <position position="147"/>
    </location>
    <ligand>
        <name>ATP</name>
        <dbReference type="ChEBI" id="CHEBI:30616"/>
    </ligand>
</feature>
<evidence type="ECO:0000313" key="16">
    <source>
        <dbReference type="EMBL" id="GAT95807.1"/>
    </source>
</evidence>
<evidence type="ECO:0000256" key="12">
    <source>
        <dbReference type="RuleBase" id="RU000304"/>
    </source>
</evidence>
<evidence type="ECO:0000259" key="14">
    <source>
        <dbReference type="PROSITE" id="PS50011"/>
    </source>
</evidence>
<keyword evidence="4" id="KW-0597">Phosphoprotein</keyword>
<feature type="domain" description="AGC-kinase C-terminal" evidence="15">
    <location>
        <begin position="373"/>
        <end position="434"/>
    </location>
</feature>
<evidence type="ECO:0000256" key="5">
    <source>
        <dbReference type="ARBA" id="ARBA00022679"/>
    </source>
</evidence>
<evidence type="ECO:0000256" key="8">
    <source>
        <dbReference type="ARBA" id="ARBA00022840"/>
    </source>
</evidence>
<dbReference type="PROSITE" id="PS00107">
    <property type="entry name" value="PROTEIN_KINASE_ATP"/>
    <property type="match status" value="1"/>
</dbReference>
<dbReference type="SUPFAM" id="SSF50729">
    <property type="entry name" value="PH domain-like"/>
    <property type="match status" value="1"/>
</dbReference>
<evidence type="ECO:0000256" key="6">
    <source>
        <dbReference type="ARBA" id="ARBA00022741"/>
    </source>
</evidence>
<dbReference type="PROSITE" id="PS00108">
    <property type="entry name" value="PROTEIN_KINASE_ST"/>
    <property type="match status" value="1"/>
</dbReference>
<dbReference type="PANTHER" id="PTHR24351">
    <property type="entry name" value="RIBOSOMAL PROTEIN S6 KINASE"/>
    <property type="match status" value="1"/>
</dbReference>
<dbReference type="InterPro" id="IPR000961">
    <property type="entry name" value="AGC-kinase_C"/>
</dbReference>
<evidence type="ECO:0000313" key="17">
    <source>
        <dbReference type="Proteomes" id="UP000078387"/>
    </source>
</evidence>
<name>A0A5K1UW18_ENTHI</name>
<comment type="catalytic activity">
    <reaction evidence="9">
        <text>L-threonyl-[protein] + ATP = O-phospho-L-threonyl-[protein] + ADP + H(+)</text>
        <dbReference type="Rhea" id="RHEA:46608"/>
        <dbReference type="Rhea" id="RHEA-COMP:11060"/>
        <dbReference type="Rhea" id="RHEA-COMP:11605"/>
        <dbReference type="ChEBI" id="CHEBI:15378"/>
        <dbReference type="ChEBI" id="CHEBI:30013"/>
        <dbReference type="ChEBI" id="CHEBI:30616"/>
        <dbReference type="ChEBI" id="CHEBI:61977"/>
        <dbReference type="ChEBI" id="CHEBI:456216"/>
        <dbReference type="EC" id="2.7.11.1"/>
    </reaction>
</comment>
<dbReference type="GO" id="GO:0005524">
    <property type="term" value="F:ATP binding"/>
    <property type="evidence" value="ECO:0007669"/>
    <property type="project" value="UniProtKB-UniRule"/>
</dbReference>
<dbReference type="VEuPathDB" id="AmoebaDB:KM1_121560"/>
<dbReference type="SMART" id="SM00220">
    <property type="entry name" value="S_TKc"/>
    <property type="match status" value="1"/>
</dbReference>
<dbReference type="SMR" id="A0A5K1UW18"/>
<dbReference type="InterPro" id="IPR001849">
    <property type="entry name" value="PH_domain"/>
</dbReference>
<dbReference type="GO" id="GO:0005547">
    <property type="term" value="F:phosphatidylinositol-3,4,5-trisphosphate binding"/>
    <property type="evidence" value="ECO:0007669"/>
    <property type="project" value="UniProtKB-ARBA"/>
</dbReference>
<sequence length="434" mass="50316">MSVKTGWGIKEGGSWKTWKRRMFKLSEGKIEYFKDEGMTKKMGDIELSKVTHVLAVDQYKKRKNLIRIITPSRTYHISVNEESDRDSWVEAIRGMIGDNKEKKTQEEKEENKISMEDFDIITLLGKGAFGKVMLVKYKKEGKIYAMKTVEKAQIIDSNEVEHILSEKVVLSQINNPFLVNMHYSFQTPTHLVFILDYCAGGELFSYLQKHPAGLPEVDVKFYAAQIVLALEHMHSTGIIYRDIKPENILFEKDGYLRMTDFGLAKSTKKGTTNTFCGTPEYLAPEVVEGLDYNEYIDWWGLGILIYEMLFTQSPFLAETMEELYENILQREPKYPSTKPITEECMNFINSLLIKEPSKRLTDPDQIKTHPWFNGFNFDDLYKKKLTPPYVPKIQSQTDTSNFDDEITQEEVDLKTGVEVVADNRFFTDFTYVQK</sequence>
<evidence type="ECO:0000259" key="13">
    <source>
        <dbReference type="PROSITE" id="PS50003"/>
    </source>
</evidence>
<evidence type="ECO:0000256" key="4">
    <source>
        <dbReference type="ARBA" id="ARBA00022553"/>
    </source>
</evidence>
<protein>
    <recommendedName>
        <fullName evidence="2">non-specific serine/threonine protein kinase</fullName>
        <ecNumber evidence="2">2.7.11.1</ecNumber>
    </recommendedName>
</protein>
<dbReference type="VEuPathDB" id="AmoebaDB:EHI7A_034610"/>
<dbReference type="InterPro" id="IPR011009">
    <property type="entry name" value="Kinase-like_dom_sf"/>
</dbReference>
<evidence type="ECO:0000256" key="3">
    <source>
        <dbReference type="ARBA" id="ARBA00022527"/>
    </source>
</evidence>
<comment type="similarity">
    <text evidence="1">Belongs to the protein kinase superfamily. AGC Ser/Thr protein kinase family. RAC subfamily.</text>
</comment>
<keyword evidence="6 11" id="KW-0547">Nucleotide-binding</keyword>
<dbReference type="PROSITE" id="PS51285">
    <property type="entry name" value="AGC_KINASE_CTER"/>
    <property type="match status" value="1"/>
</dbReference>